<gene>
    <name evidence="1" type="ORF">MA16_Dca002827</name>
</gene>
<evidence type="ECO:0000313" key="1">
    <source>
        <dbReference type="EMBL" id="PKU84314.1"/>
    </source>
</evidence>
<protein>
    <submittedName>
        <fullName evidence="1">Uncharacterized protein</fullName>
    </submittedName>
</protein>
<evidence type="ECO:0000313" key="2">
    <source>
        <dbReference type="Proteomes" id="UP000233837"/>
    </source>
</evidence>
<accession>A0A2I0X8U7</accession>
<dbReference type="EMBL" id="KZ502052">
    <property type="protein sequence ID" value="PKU84314.1"/>
    <property type="molecule type" value="Genomic_DNA"/>
</dbReference>
<name>A0A2I0X8U7_9ASPA</name>
<organism evidence="1 2">
    <name type="scientific">Dendrobium catenatum</name>
    <dbReference type="NCBI Taxonomy" id="906689"/>
    <lineage>
        <taxon>Eukaryota</taxon>
        <taxon>Viridiplantae</taxon>
        <taxon>Streptophyta</taxon>
        <taxon>Embryophyta</taxon>
        <taxon>Tracheophyta</taxon>
        <taxon>Spermatophyta</taxon>
        <taxon>Magnoliopsida</taxon>
        <taxon>Liliopsida</taxon>
        <taxon>Asparagales</taxon>
        <taxon>Orchidaceae</taxon>
        <taxon>Epidendroideae</taxon>
        <taxon>Malaxideae</taxon>
        <taxon>Dendrobiinae</taxon>
        <taxon>Dendrobium</taxon>
    </lineage>
</organism>
<proteinExistence type="predicted"/>
<dbReference type="Proteomes" id="UP000233837">
    <property type="component" value="Unassembled WGS sequence"/>
</dbReference>
<dbReference type="AlphaFoldDB" id="A0A2I0X8U7"/>
<keyword evidence="2" id="KW-1185">Reference proteome</keyword>
<sequence length="114" mass="12847">MTLVNEIYTDLSTIMFDLKYLMSRDILASQKEQADEINGTILHKQALQIKMYLSAKFEVSVNDCAIENDILVISELLNISKSSLLSKQSHRSTIGNITDDGRLRDIEQKGKING</sequence>
<reference evidence="1 2" key="1">
    <citation type="journal article" date="2016" name="Sci. Rep.">
        <title>The Dendrobium catenatum Lindl. genome sequence provides insights into polysaccharide synthase, floral development and adaptive evolution.</title>
        <authorList>
            <person name="Zhang G.Q."/>
            <person name="Xu Q."/>
            <person name="Bian C."/>
            <person name="Tsai W.C."/>
            <person name="Yeh C.M."/>
            <person name="Liu K.W."/>
            <person name="Yoshida K."/>
            <person name="Zhang L.S."/>
            <person name="Chang S.B."/>
            <person name="Chen F."/>
            <person name="Shi Y."/>
            <person name="Su Y.Y."/>
            <person name="Zhang Y.Q."/>
            <person name="Chen L.J."/>
            <person name="Yin Y."/>
            <person name="Lin M."/>
            <person name="Huang H."/>
            <person name="Deng H."/>
            <person name="Wang Z.W."/>
            <person name="Zhu S.L."/>
            <person name="Zhao X."/>
            <person name="Deng C."/>
            <person name="Niu S.C."/>
            <person name="Huang J."/>
            <person name="Wang M."/>
            <person name="Liu G.H."/>
            <person name="Yang H.J."/>
            <person name="Xiao X.J."/>
            <person name="Hsiao Y.Y."/>
            <person name="Wu W.L."/>
            <person name="Chen Y.Y."/>
            <person name="Mitsuda N."/>
            <person name="Ohme-Takagi M."/>
            <person name="Luo Y.B."/>
            <person name="Van de Peer Y."/>
            <person name="Liu Z.J."/>
        </authorList>
    </citation>
    <scope>NUCLEOTIDE SEQUENCE [LARGE SCALE GENOMIC DNA]</scope>
    <source>
        <tissue evidence="1">The whole plant</tissue>
    </source>
</reference>
<reference evidence="1 2" key="2">
    <citation type="journal article" date="2017" name="Nature">
        <title>The Apostasia genome and the evolution of orchids.</title>
        <authorList>
            <person name="Zhang G.Q."/>
            <person name="Liu K.W."/>
            <person name="Li Z."/>
            <person name="Lohaus R."/>
            <person name="Hsiao Y.Y."/>
            <person name="Niu S.C."/>
            <person name="Wang J.Y."/>
            <person name="Lin Y.C."/>
            <person name="Xu Q."/>
            <person name="Chen L.J."/>
            <person name="Yoshida K."/>
            <person name="Fujiwara S."/>
            <person name="Wang Z.W."/>
            <person name="Zhang Y.Q."/>
            <person name="Mitsuda N."/>
            <person name="Wang M."/>
            <person name="Liu G.H."/>
            <person name="Pecoraro L."/>
            <person name="Huang H.X."/>
            <person name="Xiao X.J."/>
            <person name="Lin M."/>
            <person name="Wu X.Y."/>
            <person name="Wu W.L."/>
            <person name="Chen Y.Y."/>
            <person name="Chang S.B."/>
            <person name="Sakamoto S."/>
            <person name="Ohme-Takagi M."/>
            <person name="Yagi M."/>
            <person name="Zeng S.J."/>
            <person name="Shen C.Y."/>
            <person name="Yeh C.M."/>
            <person name="Luo Y.B."/>
            <person name="Tsai W.C."/>
            <person name="Van de Peer Y."/>
            <person name="Liu Z.J."/>
        </authorList>
    </citation>
    <scope>NUCLEOTIDE SEQUENCE [LARGE SCALE GENOMIC DNA]</scope>
    <source>
        <tissue evidence="1">The whole plant</tissue>
    </source>
</reference>